<gene>
    <name evidence="1" type="ORF">B0H16DRAFT_1463035</name>
</gene>
<evidence type="ECO:0000313" key="1">
    <source>
        <dbReference type="EMBL" id="KAJ7744893.1"/>
    </source>
</evidence>
<dbReference type="EMBL" id="JARKIB010000085">
    <property type="protein sequence ID" value="KAJ7744893.1"/>
    <property type="molecule type" value="Genomic_DNA"/>
</dbReference>
<comment type="caution">
    <text evidence="1">The sequence shown here is derived from an EMBL/GenBank/DDBJ whole genome shotgun (WGS) entry which is preliminary data.</text>
</comment>
<accession>A0AAD7N464</accession>
<evidence type="ECO:0000313" key="2">
    <source>
        <dbReference type="Proteomes" id="UP001215598"/>
    </source>
</evidence>
<dbReference type="Proteomes" id="UP001215598">
    <property type="component" value="Unassembled WGS sequence"/>
</dbReference>
<protein>
    <submittedName>
        <fullName evidence="1">Uncharacterized protein</fullName>
    </submittedName>
</protein>
<organism evidence="1 2">
    <name type="scientific">Mycena metata</name>
    <dbReference type="NCBI Taxonomy" id="1033252"/>
    <lineage>
        <taxon>Eukaryota</taxon>
        <taxon>Fungi</taxon>
        <taxon>Dikarya</taxon>
        <taxon>Basidiomycota</taxon>
        <taxon>Agaricomycotina</taxon>
        <taxon>Agaricomycetes</taxon>
        <taxon>Agaricomycetidae</taxon>
        <taxon>Agaricales</taxon>
        <taxon>Marasmiineae</taxon>
        <taxon>Mycenaceae</taxon>
        <taxon>Mycena</taxon>
    </lineage>
</organism>
<sequence>MHGCTHEKWIFPPAGVHPHFSFLKNGCTHTLPTSLWMHPYNLVQTDLVLKLKLSFDADKLIYFTADSSFLDQVQGQTLFNFQVHTFLLMLTATVTPVIQNQTALLDSARFHTMENHLRWAFIKDFDSKYIHGTSTDFIFGGHLSVILTSSVYMILEHRIWMFLSQFVCSGVLWYPLAKKTTDFAQVPPNVATVQHRPSTFGLSRSHDSPHDLFIAAYVEVGQILSTTKGGTHQFKQKWRRIARRGSGDKGLGLPEKLCERMRKLH</sequence>
<dbReference type="AlphaFoldDB" id="A0AAD7N464"/>
<keyword evidence="2" id="KW-1185">Reference proteome</keyword>
<proteinExistence type="predicted"/>
<name>A0AAD7N464_9AGAR</name>
<reference evidence="1" key="1">
    <citation type="submission" date="2023-03" db="EMBL/GenBank/DDBJ databases">
        <title>Massive genome expansion in bonnet fungi (Mycena s.s.) driven by repeated elements and novel gene families across ecological guilds.</title>
        <authorList>
            <consortium name="Lawrence Berkeley National Laboratory"/>
            <person name="Harder C.B."/>
            <person name="Miyauchi S."/>
            <person name="Viragh M."/>
            <person name="Kuo A."/>
            <person name="Thoen E."/>
            <person name="Andreopoulos B."/>
            <person name="Lu D."/>
            <person name="Skrede I."/>
            <person name="Drula E."/>
            <person name="Henrissat B."/>
            <person name="Morin E."/>
            <person name="Kohler A."/>
            <person name="Barry K."/>
            <person name="LaButti K."/>
            <person name="Morin E."/>
            <person name="Salamov A."/>
            <person name="Lipzen A."/>
            <person name="Mereny Z."/>
            <person name="Hegedus B."/>
            <person name="Baldrian P."/>
            <person name="Stursova M."/>
            <person name="Weitz H."/>
            <person name="Taylor A."/>
            <person name="Grigoriev I.V."/>
            <person name="Nagy L.G."/>
            <person name="Martin F."/>
            <person name="Kauserud H."/>
        </authorList>
    </citation>
    <scope>NUCLEOTIDE SEQUENCE</scope>
    <source>
        <strain evidence="1">CBHHK182m</strain>
    </source>
</reference>